<gene>
    <name evidence="1" type="ORF">HOLleu_03875</name>
</gene>
<keyword evidence="2" id="KW-1185">Reference proteome</keyword>
<dbReference type="EMBL" id="JAIZAY010000001">
    <property type="protein sequence ID" value="KAJ8050610.1"/>
    <property type="molecule type" value="Genomic_DNA"/>
</dbReference>
<name>A0A9Q1HLK3_HOLLE</name>
<dbReference type="OrthoDB" id="10067847at2759"/>
<protein>
    <submittedName>
        <fullName evidence="1">Uncharacterized protein</fullName>
    </submittedName>
</protein>
<evidence type="ECO:0000313" key="2">
    <source>
        <dbReference type="Proteomes" id="UP001152320"/>
    </source>
</evidence>
<sequence length="258" mass="30311">MQGSVKGAKARFKQRQQALELEKVDILRKKQAEKKEKEEKYLQNRVHLTRELTEIGGIWSVPDVEITKFPNDDMKFKAVICQLKFHKQVLKSKGPAEYFQKTCKGTKYSLEEKLSHLREILELNSINDDGDKDKSDIRDKGRKEMVVVQGRIEEEKTKLLFKLNEQRTKLKVKRSRDMLSTFVAEPQKLVGSCVRHKMKYNNEIKWFTGKVVDLVVENGLTSTYEIIYDETEDDEDNNQEKWQYPLLVDIKNEDLIIQ</sequence>
<dbReference type="Proteomes" id="UP001152320">
    <property type="component" value="Chromosome 1"/>
</dbReference>
<reference evidence="1" key="1">
    <citation type="submission" date="2021-10" db="EMBL/GenBank/DDBJ databases">
        <title>Tropical sea cucumber genome reveals ecological adaptation and Cuvierian tubules defense mechanism.</title>
        <authorList>
            <person name="Chen T."/>
        </authorList>
    </citation>
    <scope>NUCLEOTIDE SEQUENCE</scope>
    <source>
        <strain evidence="1">Nanhai2018</strain>
        <tissue evidence="1">Muscle</tissue>
    </source>
</reference>
<dbReference type="AlphaFoldDB" id="A0A9Q1HLK3"/>
<accession>A0A9Q1HLK3</accession>
<evidence type="ECO:0000313" key="1">
    <source>
        <dbReference type="EMBL" id="KAJ8050610.1"/>
    </source>
</evidence>
<proteinExistence type="predicted"/>
<comment type="caution">
    <text evidence="1">The sequence shown here is derived from an EMBL/GenBank/DDBJ whole genome shotgun (WGS) entry which is preliminary data.</text>
</comment>
<organism evidence="1 2">
    <name type="scientific">Holothuria leucospilota</name>
    <name type="common">Black long sea cucumber</name>
    <name type="synonym">Mertensiothuria leucospilota</name>
    <dbReference type="NCBI Taxonomy" id="206669"/>
    <lineage>
        <taxon>Eukaryota</taxon>
        <taxon>Metazoa</taxon>
        <taxon>Echinodermata</taxon>
        <taxon>Eleutherozoa</taxon>
        <taxon>Echinozoa</taxon>
        <taxon>Holothuroidea</taxon>
        <taxon>Aspidochirotacea</taxon>
        <taxon>Aspidochirotida</taxon>
        <taxon>Holothuriidae</taxon>
        <taxon>Holothuria</taxon>
    </lineage>
</organism>